<dbReference type="SUPFAM" id="SSF56574">
    <property type="entry name" value="Serpins"/>
    <property type="match status" value="1"/>
</dbReference>
<dbReference type="AlphaFoldDB" id="W2TZA1"/>
<evidence type="ECO:0008006" key="3">
    <source>
        <dbReference type="Google" id="ProtNLM"/>
    </source>
</evidence>
<dbReference type="Gene3D" id="3.30.497.10">
    <property type="entry name" value="Antithrombin, subunit I, domain 2"/>
    <property type="match status" value="1"/>
</dbReference>
<dbReference type="OrthoDB" id="9518664at2759"/>
<protein>
    <recommendedName>
        <fullName evidence="3">Serpin domain-containing protein</fullName>
    </recommendedName>
</protein>
<dbReference type="Proteomes" id="UP000053676">
    <property type="component" value="Unassembled WGS sequence"/>
</dbReference>
<proteinExistence type="predicted"/>
<dbReference type="EMBL" id="KI657458">
    <property type="protein sequence ID" value="ETN86994.1"/>
    <property type="molecule type" value="Genomic_DNA"/>
</dbReference>
<reference evidence="2" key="1">
    <citation type="journal article" date="2014" name="Nat. Genet.">
        <title>Genome of the human hookworm Necator americanus.</title>
        <authorList>
            <person name="Tang Y.T."/>
            <person name="Gao X."/>
            <person name="Rosa B.A."/>
            <person name="Abubucker S."/>
            <person name="Hallsworth-Pepin K."/>
            <person name="Martin J."/>
            <person name="Tyagi R."/>
            <person name="Heizer E."/>
            <person name="Zhang X."/>
            <person name="Bhonagiri-Palsikar V."/>
            <person name="Minx P."/>
            <person name="Warren W.C."/>
            <person name="Wang Q."/>
            <person name="Zhan B."/>
            <person name="Hotez P.J."/>
            <person name="Sternberg P.W."/>
            <person name="Dougall A."/>
            <person name="Gaze S.T."/>
            <person name="Mulvenna J."/>
            <person name="Sotillo J."/>
            <person name="Ranganathan S."/>
            <person name="Rabelo E.M."/>
            <person name="Wilson R.K."/>
            <person name="Felgner P.L."/>
            <person name="Bethony J."/>
            <person name="Hawdon J.M."/>
            <person name="Gasser R.B."/>
            <person name="Loukas A."/>
            <person name="Mitreva M."/>
        </authorList>
    </citation>
    <scope>NUCLEOTIDE SEQUENCE [LARGE SCALE GENOMIC DNA]</scope>
</reference>
<keyword evidence="2" id="KW-1185">Reference proteome</keyword>
<organism evidence="1 2">
    <name type="scientific">Necator americanus</name>
    <name type="common">Human hookworm</name>
    <dbReference type="NCBI Taxonomy" id="51031"/>
    <lineage>
        <taxon>Eukaryota</taxon>
        <taxon>Metazoa</taxon>
        <taxon>Ecdysozoa</taxon>
        <taxon>Nematoda</taxon>
        <taxon>Chromadorea</taxon>
        <taxon>Rhabditida</taxon>
        <taxon>Rhabditina</taxon>
        <taxon>Rhabditomorpha</taxon>
        <taxon>Strongyloidea</taxon>
        <taxon>Ancylostomatidae</taxon>
        <taxon>Bunostominae</taxon>
        <taxon>Necator</taxon>
    </lineage>
</organism>
<dbReference type="KEGG" id="nai:NECAME_16000"/>
<dbReference type="InterPro" id="IPR042178">
    <property type="entry name" value="Serpin_sf_1"/>
</dbReference>
<sequence length="69" mass="7957">MLSTKDTVKDASSLIINCIYFYGRWWHKFDKSSSENGTAPLPSRIKFGLEELRKKLNGTTIKMVFSQIE</sequence>
<accession>W2TZA1</accession>
<name>W2TZA1_NECAM</name>
<evidence type="ECO:0000313" key="2">
    <source>
        <dbReference type="Proteomes" id="UP000053676"/>
    </source>
</evidence>
<gene>
    <name evidence="1" type="ORF">NECAME_16000</name>
</gene>
<dbReference type="InterPro" id="IPR036186">
    <property type="entry name" value="Serpin_sf"/>
</dbReference>
<evidence type="ECO:0000313" key="1">
    <source>
        <dbReference type="EMBL" id="ETN86994.1"/>
    </source>
</evidence>